<sequence>MFTLIYFKVTSSIYNSNNSIKAQLTSNCSTLKDNLHCLLVRVGADEEGCPVGSAADGCSLDVVGVDGSALVASAAVEPPVIELALVVESVLEDRPGSCREMAETTGATGDTGLGTATAGMERDVVGDVTASVIDGAATDAGPEPSLLPVSVTTPKPGLSEMQRVD</sequence>
<comment type="caution">
    <text evidence="2">The sequence shown here is derived from an EMBL/GenBank/DDBJ whole genome shotgun (WGS) entry which is preliminary data.</text>
</comment>
<dbReference type="EMBL" id="JBHFEH010000201">
    <property type="protein sequence ID" value="KAL2044537.1"/>
    <property type="molecule type" value="Genomic_DNA"/>
</dbReference>
<feature type="region of interest" description="Disordered" evidence="1">
    <location>
        <begin position="135"/>
        <end position="165"/>
    </location>
</feature>
<organism evidence="2 3">
    <name type="scientific">Lepraria finkii</name>
    <dbReference type="NCBI Taxonomy" id="1340010"/>
    <lineage>
        <taxon>Eukaryota</taxon>
        <taxon>Fungi</taxon>
        <taxon>Dikarya</taxon>
        <taxon>Ascomycota</taxon>
        <taxon>Pezizomycotina</taxon>
        <taxon>Lecanoromycetes</taxon>
        <taxon>OSLEUM clade</taxon>
        <taxon>Lecanoromycetidae</taxon>
        <taxon>Lecanorales</taxon>
        <taxon>Lecanorineae</taxon>
        <taxon>Stereocaulaceae</taxon>
        <taxon>Lepraria</taxon>
    </lineage>
</organism>
<feature type="region of interest" description="Disordered" evidence="1">
    <location>
        <begin position="97"/>
        <end position="116"/>
    </location>
</feature>
<keyword evidence="3" id="KW-1185">Reference proteome</keyword>
<gene>
    <name evidence="2" type="ORF">ABVK25_012402</name>
</gene>
<evidence type="ECO:0000313" key="3">
    <source>
        <dbReference type="Proteomes" id="UP001590951"/>
    </source>
</evidence>
<dbReference type="Proteomes" id="UP001590951">
    <property type="component" value="Unassembled WGS sequence"/>
</dbReference>
<protein>
    <submittedName>
        <fullName evidence="2">Uncharacterized protein</fullName>
    </submittedName>
</protein>
<evidence type="ECO:0000313" key="2">
    <source>
        <dbReference type="EMBL" id="KAL2044537.1"/>
    </source>
</evidence>
<name>A0ABR4AIR5_9LECA</name>
<accession>A0ABR4AIR5</accession>
<proteinExistence type="predicted"/>
<evidence type="ECO:0000256" key="1">
    <source>
        <dbReference type="SAM" id="MobiDB-lite"/>
    </source>
</evidence>
<feature type="compositionally biased region" description="Low complexity" evidence="1">
    <location>
        <begin position="103"/>
        <end position="116"/>
    </location>
</feature>
<reference evidence="2 3" key="1">
    <citation type="submission" date="2024-09" db="EMBL/GenBank/DDBJ databases">
        <title>Rethinking Asexuality: The Enigmatic Case of Functional Sexual Genes in Lepraria (Stereocaulaceae).</title>
        <authorList>
            <person name="Doellman M."/>
            <person name="Sun Y."/>
            <person name="Barcenas-Pena A."/>
            <person name="Lumbsch H.T."/>
            <person name="Grewe F."/>
        </authorList>
    </citation>
    <scope>NUCLEOTIDE SEQUENCE [LARGE SCALE GENOMIC DNA]</scope>
    <source>
        <strain evidence="2 3">Grewe 0041</strain>
    </source>
</reference>